<proteinExistence type="predicted"/>
<keyword evidence="10" id="KW-0946">Virion</keyword>
<keyword evidence="11" id="KW-0693">Viral RNA replication</keyword>
<organism evidence="17 18">
    <name type="scientific">Botrytis cinerea fusarivirus 7</name>
    <dbReference type="NCBI Taxonomy" id="2735923"/>
    <lineage>
        <taxon>Viruses</taxon>
        <taxon>Riboviria</taxon>
        <taxon>Orthornavirae</taxon>
        <taxon>Pisuviricota</taxon>
        <taxon>Duplopiviricetes</taxon>
        <taxon>Durnavirales</taxon>
        <taxon>Fusariviridae</taxon>
        <taxon>Betafusarivirus</taxon>
        <taxon>Betafusarivirus botrytidis</taxon>
    </lineage>
</organism>
<evidence type="ECO:0000259" key="16">
    <source>
        <dbReference type="PROSITE" id="PS51194"/>
    </source>
</evidence>
<feature type="transmembrane region" description="Helical" evidence="13">
    <location>
        <begin position="262"/>
        <end position="290"/>
    </location>
</feature>
<dbReference type="GO" id="GO:0016787">
    <property type="term" value="F:hydrolase activity"/>
    <property type="evidence" value="ECO:0007669"/>
    <property type="project" value="UniProtKB-KW"/>
</dbReference>
<dbReference type="InterPro" id="IPR027417">
    <property type="entry name" value="P-loop_NTPase"/>
</dbReference>
<keyword evidence="3 17" id="KW-0696">RNA-directed RNA polymerase</keyword>
<dbReference type="InterPro" id="IPR014001">
    <property type="entry name" value="Helicase_ATP-bd"/>
</dbReference>
<keyword evidence="7" id="KW-0378">Hydrolase</keyword>
<dbReference type="InterPro" id="IPR007094">
    <property type="entry name" value="RNA-dir_pol_PSvirus"/>
</dbReference>
<feature type="domain" description="Helicase ATP-binding" evidence="15">
    <location>
        <begin position="1181"/>
        <end position="1331"/>
    </location>
</feature>
<evidence type="ECO:0000256" key="13">
    <source>
        <dbReference type="SAM" id="Phobius"/>
    </source>
</evidence>
<dbReference type="GO" id="GO:0039694">
    <property type="term" value="P:viral RNA genome replication"/>
    <property type="evidence" value="ECO:0007669"/>
    <property type="project" value="InterPro"/>
</dbReference>
<dbReference type="InterPro" id="IPR011545">
    <property type="entry name" value="DEAD/DEAH_box_helicase_dom"/>
</dbReference>
<evidence type="ECO:0000313" key="18">
    <source>
        <dbReference type="Proteomes" id="UP000830422"/>
    </source>
</evidence>
<name>A0AAE7AK31_9VIRU</name>
<dbReference type="SUPFAM" id="SSF56672">
    <property type="entry name" value="DNA/RNA polymerases"/>
    <property type="match status" value="1"/>
</dbReference>
<evidence type="ECO:0000256" key="2">
    <source>
        <dbReference type="ARBA" id="ARBA00004340"/>
    </source>
</evidence>
<dbReference type="Pfam" id="PF00271">
    <property type="entry name" value="Helicase_C"/>
    <property type="match status" value="1"/>
</dbReference>
<evidence type="ECO:0000256" key="4">
    <source>
        <dbReference type="ARBA" id="ARBA00022679"/>
    </source>
</evidence>
<accession>A0AAE7AK31</accession>
<comment type="subcellular location">
    <subcellularLocation>
        <location evidence="2">Host cell</location>
    </subcellularLocation>
    <subcellularLocation>
        <location evidence="1">Virion</location>
    </subcellularLocation>
</comment>
<keyword evidence="18" id="KW-1185">Reference proteome</keyword>
<dbReference type="RefSeq" id="YP_010800347.1">
    <property type="nucleotide sequence ID" value="NC_076851.1"/>
</dbReference>
<feature type="transmembrane region" description="Helical" evidence="13">
    <location>
        <begin position="110"/>
        <end position="130"/>
    </location>
</feature>
<feature type="region of interest" description="Disordered" evidence="12">
    <location>
        <begin position="1654"/>
        <end position="1675"/>
    </location>
</feature>
<keyword evidence="13" id="KW-0472">Membrane</keyword>
<keyword evidence="5" id="KW-0548">Nucleotidyltransferase</keyword>
<dbReference type="GO" id="GO:0005524">
    <property type="term" value="F:ATP binding"/>
    <property type="evidence" value="ECO:0007669"/>
    <property type="project" value="UniProtKB-KW"/>
</dbReference>
<dbReference type="EMBL" id="MN617766">
    <property type="protein sequence ID" value="QJT73723.1"/>
    <property type="molecule type" value="Genomic_RNA"/>
</dbReference>
<keyword evidence="6" id="KW-0547">Nucleotide-binding</keyword>
<dbReference type="PROSITE" id="PS50507">
    <property type="entry name" value="RDRP_SSRNA_POS"/>
    <property type="match status" value="1"/>
</dbReference>
<evidence type="ECO:0000256" key="3">
    <source>
        <dbReference type="ARBA" id="ARBA00022484"/>
    </source>
</evidence>
<feature type="domain" description="Helicase C-terminal" evidence="16">
    <location>
        <begin position="1360"/>
        <end position="1514"/>
    </location>
</feature>
<dbReference type="GO" id="GO:0004386">
    <property type="term" value="F:helicase activity"/>
    <property type="evidence" value="ECO:0007669"/>
    <property type="project" value="UniProtKB-KW"/>
</dbReference>
<dbReference type="PROSITE" id="PS51192">
    <property type="entry name" value="HELICASE_ATP_BIND_1"/>
    <property type="match status" value="1"/>
</dbReference>
<evidence type="ECO:0000256" key="9">
    <source>
        <dbReference type="ARBA" id="ARBA00022840"/>
    </source>
</evidence>
<dbReference type="GeneID" id="80538937"/>
<feature type="transmembrane region" description="Helical" evidence="13">
    <location>
        <begin position="235"/>
        <end position="256"/>
    </location>
</feature>
<feature type="compositionally biased region" description="Basic and acidic residues" evidence="12">
    <location>
        <begin position="1655"/>
        <end position="1665"/>
    </location>
</feature>
<evidence type="ECO:0000256" key="5">
    <source>
        <dbReference type="ARBA" id="ARBA00022695"/>
    </source>
</evidence>
<keyword evidence="13" id="KW-0812">Transmembrane</keyword>
<dbReference type="GO" id="GO:0044423">
    <property type="term" value="C:virion component"/>
    <property type="evidence" value="ECO:0007669"/>
    <property type="project" value="UniProtKB-KW"/>
</dbReference>
<dbReference type="Proteomes" id="UP000830422">
    <property type="component" value="Segment"/>
</dbReference>
<dbReference type="KEGG" id="vg:80538937"/>
<keyword evidence="8" id="KW-0347">Helicase</keyword>
<keyword evidence="9" id="KW-0067">ATP-binding</keyword>
<dbReference type="GO" id="GO:0003723">
    <property type="term" value="F:RNA binding"/>
    <property type="evidence" value="ECO:0007669"/>
    <property type="project" value="InterPro"/>
</dbReference>
<evidence type="ECO:0000256" key="12">
    <source>
        <dbReference type="SAM" id="MobiDB-lite"/>
    </source>
</evidence>
<feature type="transmembrane region" description="Helical" evidence="13">
    <location>
        <begin position="357"/>
        <end position="374"/>
    </location>
</feature>
<dbReference type="PANTHER" id="PTHR18934">
    <property type="entry name" value="ATP-DEPENDENT RNA HELICASE"/>
    <property type="match status" value="1"/>
</dbReference>
<evidence type="ECO:0000256" key="10">
    <source>
        <dbReference type="ARBA" id="ARBA00022844"/>
    </source>
</evidence>
<evidence type="ECO:0000256" key="8">
    <source>
        <dbReference type="ARBA" id="ARBA00022806"/>
    </source>
</evidence>
<dbReference type="GO" id="GO:0003968">
    <property type="term" value="F:RNA-directed RNA polymerase activity"/>
    <property type="evidence" value="ECO:0007669"/>
    <property type="project" value="UniProtKB-KW"/>
</dbReference>
<dbReference type="SMART" id="SM00490">
    <property type="entry name" value="HELICc"/>
    <property type="match status" value="1"/>
</dbReference>
<dbReference type="Pfam" id="PF00680">
    <property type="entry name" value="RdRP_1"/>
    <property type="match status" value="1"/>
</dbReference>
<sequence>MDSFWTEIWKIFRSRSDHFLLKRSLECGLIKIPTGTDVHYDDRGIHIGWTKDLEHQLYSRHKMFKLGMYAISYFILLLGLMLILCLSCVSAFVTFLIVASLITAFILHPIIYMGFVFIAFALFIINIAAFGRVMHPVILDTFMLLRGRNHHVPGSAHNFVSASIMKYFVYADEKCKEIDVKIDNEDKKARYGFKANGLYTEAYFHMPEYQEFDSHLSKLYVKYLDWYEKGLWEKLACILLMVIGFKLANFVIRSTAKVAEKFLYMLTLISMIVISGTLTPMTIFAIYFWIIRFIRKVLKVATQFKDFMLRVSLNSFRILASSSPSLDFEKGSTIVFTLDGSITLKSFLRLKFKTMRLRFLTRLLVFMLKTQMIIDRKTATEKKIKFRSVFTSFSLEVTRKVNEVNVPGFIRKFPSYVNRLDVQSTIDILKDLGYPVGGSKVETPNLNVASGQYNDWIQSGTNFITGLHALKTYDFVEFNKFKRDVQEYRRSDSYVNIHNELESVSRYFNNKTVSIPKEEKVVDEVWELVKTIYEDSRITPIRSIYKKWKKNYNVGPFAPSAKTRKDGGLKKMRRTEDIARHKNLTSYLNYWTRLYQNFPALSMISSAFYKSEALPEKKWKKDKVRTPIGSMLPQYLWQMVWSYEPNHRFKPNETPVQIGLPLTGFHLSKLFERHSKMNLHYAGDCSEFDSTITKNVQNIIKSVRKKGFSRHRQFDMICEMIDINYDRLNESMIITPTTGNVYRKGTGLTTGHASTSSDNSLALVSLYMAAWVNLTGLSAHEFKNFNELSCYGDDNLFSIAEGAPKVWTFDNIRNILKDWGVTMNNEVPDVDPHDLTKLPFLSKFCRLSTVVEQAYFKEKLNMNAPKYVVYHNPDALMGKMRAPVLNRDPRYKITRVMSYLELCAHNEKAYYVGREVIEILLKKYPDLQYMRSRLYSYDQVMERFYSSSTSVRDPDERDFEDFDPNEIVEYGSMTMLDYVFNYLSVVPDVLNPSIKNVGFGRTAQRALGPLMTWPKELLIKSNRVYSEGHLTALMKSSCYDFIEDRSLTSSTLTTTSLLVRHWLFLYFKIDSEKYNPLAWFDWMLMKLAALQFIINGKVQTKYKNYSFPVWNLLLVGLLNIIVVPDIQFVMSSENIDVSLGQSIVNFSIPDLSYWIGKIYNLFVNMIWDQVPPNFKNLQYLERPEHHGKTHLVIAGTGTGKSTTMILYLQNAIGPLFKKIIVIEPRSKVVKGLVQYTKTIGVEASGLTSGMKLDEREKVWYMTAQELILNPQWLNKENLFVLDECHIDELPYQVVKSMLTNTPGLTVIFATATPDQKEKDLSFTTTAIELPKIYNTETKSYNMDKPIKVGPLTWRNKYLGIVSEIMSQYRTPEKFLIFVNDKSDLEIFSKIIKGKGIFLSSETEEVDLSDDCDFVVTTAVCDVAITIPGVTVVITPNFVRSVNYESDGSTKPIFTRIPPSTLRQRMGRTGRTNNGDAFVINFEGDFILDKITTTNEGLITDWLASGLDINILGKYMPRVFNCFETNLTAPQISLVSTFIETNRIDKFKKSQRLKNPDEIPPREMNLFGIHMEGISGTSSGFEFTYSDLVHDYIQVLKSTKEYVAKTNWAADNINLSKARFMRDNFLSSIANGQKLDPQAGPKGEVYGTKRQFFLPETKRADKDGQGPKRPVRKGSF</sequence>
<dbReference type="PANTHER" id="PTHR18934:SF99">
    <property type="entry name" value="ATP-DEPENDENT RNA HELICASE DHX37-RELATED"/>
    <property type="match status" value="1"/>
</dbReference>
<evidence type="ECO:0000256" key="1">
    <source>
        <dbReference type="ARBA" id="ARBA00004328"/>
    </source>
</evidence>
<dbReference type="SUPFAM" id="SSF52540">
    <property type="entry name" value="P-loop containing nucleoside triphosphate hydrolases"/>
    <property type="match status" value="1"/>
</dbReference>
<feature type="domain" description="RdRp catalytic" evidence="14">
    <location>
        <begin position="678"/>
        <end position="807"/>
    </location>
</feature>
<evidence type="ECO:0000259" key="15">
    <source>
        <dbReference type="PROSITE" id="PS51192"/>
    </source>
</evidence>
<feature type="transmembrane region" description="Helical" evidence="13">
    <location>
        <begin position="70"/>
        <end position="98"/>
    </location>
</feature>
<dbReference type="SMART" id="SM00487">
    <property type="entry name" value="DEXDc"/>
    <property type="match status" value="1"/>
</dbReference>
<dbReference type="GO" id="GO:0006351">
    <property type="term" value="P:DNA-templated transcription"/>
    <property type="evidence" value="ECO:0007669"/>
    <property type="project" value="InterPro"/>
</dbReference>
<dbReference type="GO" id="GO:0043657">
    <property type="term" value="C:host cell"/>
    <property type="evidence" value="ECO:0007669"/>
    <property type="project" value="UniProtKB-SubCell"/>
</dbReference>
<evidence type="ECO:0000256" key="11">
    <source>
        <dbReference type="ARBA" id="ARBA00022953"/>
    </source>
</evidence>
<keyword evidence="4" id="KW-0808">Transferase</keyword>
<evidence type="ECO:0000256" key="6">
    <source>
        <dbReference type="ARBA" id="ARBA00022741"/>
    </source>
</evidence>
<reference evidence="17" key="1">
    <citation type="journal article" date="2021" name="MBio">
        <title>Novel Mycoviruses Discovered in the Mycovirome of a Necrotrophic Fungus.</title>
        <authorList>
            <person name="Ruiz-Padilla A."/>
            <person name="Rodriguez-Romero J."/>
            <person name="Gomez-Cid I."/>
            <person name="Pacifico D."/>
            <person name="Ayllon M.A."/>
        </authorList>
    </citation>
    <scope>NUCLEOTIDE SEQUENCE</scope>
    <source>
        <strain evidence="17">BCS13_13</strain>
    </source>
</reference>
<evidence type="ECO:0000313" key="17">
    <source>
        <dbReference type="EMBL" id="QJT73723.1"/>
    </source>
</evidence>
<dbReference type="Gene3D" id="3.40.50.300">
    <property type="entry name" value="P-loop containing nucleotide triphosphate hydrolases"/>
    <property type="match status" value="2"/>
</dbReference>
<dbReference type="Pfam" id="PF00270">
    <property type="entry name" value="DEAD"/>
    <property type="match status" value="1"/>
</dbReference>
<keyword evidence="13" id="KW-1133">Transmembrane helix</keyword>
<dbReference type="PROSITE" id="PS51194">
    <property type="entry name" value="HELICASE_CTER"/>
    <property type="match status" value="1"/>
</dbReference>
<dbReference type="InterPro" id="IPR001650">
    <property type="entry name" value="Helicase_C-like"/>
</dbReference>
<evidence type="ECO:0000259" key="14">
    <source>
        <dbReference type="PROSITE" id="PS50507"/>
    </source>
</evidence>
<evidence type="ECO:0000256" key="7">
    <source>
        <dbReference type="ARBA" id="ARBA00022801"/>
    </source>
</evidence>
<dbReference type="InterPro" id="IPR043128">
    <property type="entry name" value="Rev_trsase/Diguanyl_cyclase"/>
</dbReference>
<protein>
    <submittedName>
        <fullName evidence="17">RNA-dependent RNA polymerase</fullName>
    </submittedName>
</protein>
<dbReference type="InterPro" id="IPR001205">
    <property type="entry name" value="RNA-dir_pol_C"/>
</dbReference>
<dbReference type="InterPro" id="IPR043502">
    <property type="entry name" value="DNA/RNA_pol_sf"/>
</dbReference>
<dbReference type="Gene3D" id="3.30.70.270">
    <property type="match status" value="1"/>
</dbReference>